<feature type="domain" description="AB hydrolase-1" evidence="2">
    <location>
        <begin position="38"/>
        <end position="307"/>
    </location>
</feature>
<evidence type="ECO:0000313" key="3">
    <source>
        <dbReference type="EMBL" id="GGN92728.1"/>
    </source>
</evidence>
<accession>A0A918DAC3</accession>
<dbReference type="RefSeq" id="WP_189192019.1">
    <property type="nucleotide sequence ID" value="NZ_BMMM01000027.1"/>
</dbReference>
<dbReference type="PANTHER" id="PTHR43433">
    <property type="entry name" value="HYDROLASE, ALPHA/BETA FOLD FAMILY PROTEIN"/>
    <property type="match status" value="1"/>
</dbReference>
<dbReference type="Gene3D" id="3.40.50.1820">
    <property type="entry name" value="alpha/beta hydrolase"/>
    <property type="match status" value="1"/>
</dbReference>
<dbReference type="GO" id="GO:0004601">
    <property type="term" value="F:peroxidase activity"/>
    <property type="evidence" value="ECO:0007669"/>
    <property type="project" value="UniProtKB-KW"/>
</dbReference>
<dbReference type="AlphaFoldDB" id="A0A918DAC3"/>
<keyword evidence="1" id="KW-0560">Oxidoreductase</keyword>
<evidence type="ECO:0000256" key="1">
    <source>
        <dbReference type="ARBA" id="ARBA00022559"/>
    </source>
</evidence>
<reference evidence="3 4" key="1">
    <citation type="journal article" date="2014" name="Int. J. Syst. Evol. Microbiol.">
        <title>Complete genome sequence of Corynebacterium casei LMG S-19264T (=DSM 44701T), isolated from a smear-ripened cheese.</title>
        <authorList>
            <consortium name="US DOE Joint Genome Institute (JGI-PGF)"/>
            <person name="Walter F."/>
            <person name="Albersmeier A."/>
            <person name="Kalinowski J."/>
            <person name="Ruckert C."/>
        </authorList>
    </citation>
    <scope>NUCLEOTIDE SEQUENCE [LARGE SCALE GENOMIC DNA]</scope>
    <source>
        <strain evidence="3 4">CGMCC 4.7111</strain>
    </source>
</reference>
<dbReference type="EMBL" id="BMMM01000027">
    <property type="protein sequence ID" value="GGN92728.1"/>
    <property type="molecule type" value="Genomic_DNA"/>
</dbReference>
<dbReference type="Proteomes" id="UP000600365">
    <property type="component" value="Unassembled WGS sequence"/>
</dbReference>
<dbReference type="SUPFAM" id="SSF53474">
    <property type="entry name" value="alpha/beta-Hydrolases"/>
    <property type="match status" value="1"/>
</dbReference>
<dbReference type="InterPro" id="IPR000073">
    <property type="entry name" value="AB_hydrolase_1"/>
</dbReference>
<evidence type="ECO:0000313" key="4">
    <source>
        <dbReference type="Proteomes" id="UP000600365"/>
    </source>
</evidence>
<organism evidence="3 4">
    <name type="scientific">Streptomyces albiflavescens</name>
    <dbReference type="NCBI Taxonomy" id="1623582"/>
    <lineage>
        <taxon>Bacteria</taxon>
        <taxon>Bacillati</taxon>
        <taxon>Actinomycetota</taxon>
        <taxon>Actinomycetes</taxon>
        <taxon>Kitasatosporales</taxon>
        <taxon>Streptomycetaceae</taxon>
        <taxon>Streptomyces</taxon>
    </lineage>
</organism>
<sequence>MTALALAEPRRLVRSVATDDGAEIAVYAHGDPDAPATVLFCHGWTMSAQDWRPHIDALTRPRQGFPAVRAVSYDQRGHGRSTRGGAPLDMALLGRDLARVLAEATRGDAPVVVVGHSMGGMAIQQLAARQPALFGARVRGVGLISTCLNEVAEGLTVPVARPGAAVRHLTRARERIADGLLRSPRSARTVHRLLTGPLSHPNTAPLWRAVFGAGPHTDSVREGARAFRDIPAMAIAEFYAALTTHDCAGRLGALGRVTTRILVGALDCVTPPAQARRLADDIPGAVLQTVPGQGHDLPYERPVLVVETVHALLREMPRTLLSGDLALSTPAAR</sequence>
<keyword evidence="3" id="KW-0378">Hydrolase</keyword>
<evidence type="ECO:0000259" key="2">
    <source>
        <dbReference type="Pfam" id="PF12697"/>
    </source>
</evidence>
<dbReference type="PANTHER" id="PTHR43433:SF1">
    <property type="entry name" value="BLL5160 PROTEIN"/>
    <property type="match status" value="1"/>
</dbReference>
<proteinExistence type="predicted"/>
<keyword evidence="4" id="KW-1185">Reference proteome</keyword>
<protein>
    <submittedName>
        <fullName evidence="3">Alpha/beta hydrolase</fullName>
    </submittedName>
</protein>
<keyword evidence="1" id="KW-0575">Peroxidase</keyword>
<dbReference type="InterPro" id="IPR000639">
    <property type="entry name" value="Epox_hydrolase-like"/>
</dbReference>
<name>A0A918DAC3_9ACTN</name>
<gene>
    <name evidence="3" type="ORF">GCM10011579_090880</name>
</gene>
<dbReference type="InterPro" id="IPR050471">
    <property type="entry name" value="AB_hydrolase"/>
</dbReference>
<dbReference type="InterPro" id="IPR029058">
    <property type="entry name" value="AB_hydrolase_fold"/>
</dbReference>
<dbReference type="PRINTS" id="PR00412">
    <property type="entry name" value="EPOXHYDRLASE"/>
</dbReference>
<dbReference type="GO" id="GO:0016787">
    <property type="term" value="F:hydrolase activity"/>
    <property type="evidence" value="ECO:0007669"/>
    <property type="project" value="UniProtKB-KW"/>
</dbReference>
<dbReference type="Pfam" id="PF12697">
    <property type="entry name" value="Abhydrolase_6"/>
    <property type="match status" value="1"/>
</dbReference>
<comment type="caution">
    <text evidence="3">The sequence shown here is derived from an EMBL/GenBank/DDBJ whole genome shotgun (WGS) entry which is preliminary data.</text>
</comment>